<dbReference type="SUPFAM" id="SSF50621">
    <property type="entry name" value="Alanine racemase C-terminal domain-like"/>
    <property type="match status" value="1"/>
</dbReference>
<dbReference type="InterPro" id="IPR020622">
    <property type="entry name" value="Ala_racemase_pyridoxalP-BS"/>
</dbReference>
<dbReference type="InterPro" id="IPR001608">
    <property type="entry name" value="Ala_racemase_N"/>
</dbReference>
<dbReference type="Pfam" id="PF00842">
    <property type="entry name" value="Ala_racemase_C"/>
    <property type="match status" value="1"/>
</dbReference>
<feature type="modified residue" description="N6-(pyridoxal phosphate)lysine" evidence="4">
    <location>
        <position position="33"/>
    </location>
</feature>
<evidence type="ECO:0000313" key="8">
    <source>
        <dbReference type="Proteomes" id="UP000593910"/>
    </source>
</evidence>
<dbReference type="SMART" id="SM01005">
    <property type="entry name" value="Ala_racemase_C"/>
    <property type="match status" value="1"/>
</dbReference>
<evidence type="ECO:0000256" key="1">
    <source>
        <dbReference type="ARBA" id="ARBA00001933"/>
    </source>
</evidence>
<evidence type="ECO:0000313" key="7">
    <source>
        <dbReference type="EMBL" id="QOP40489.1"/>
    </source>
</evidence>
<dbReference type="EMBL" id="CP041165">
    <property type="protein sequence ID" value="QOP40489.1"/>
    <property type="molecule type" value="Genomic_DNA"/>
</dbReference>
<dbReference type="GO" id="GO:0008784">
    <property type="term" value="F:alanine racemase activity"/>
    <property type="evidence" value="ECO:0007669"/>
    <property type="project" value="UniProtKB-EC"/>
</dbReference>
<evidence type="ECO:0000256" key="5">
    <source>
        <dbReference type="PIRSR" id="PIRSR600821-52"/>
    </source>
</evidence>
<proteinExistence type="predicted"/>
<dbReference type="PANTHER" id="PTHR30511:SF0">
    <property type="entry name" value="ALANINE RACEMASE, CATABOLIC-RELATED"/>
    <property type="match status" value="1"/>
</dbReference>
<dbReference type="GO" id="GO:0030632">
    <property type="term" value="P:D-alanine biosynthetic process"/>
    <property type="evidence" value="ECO:0007669"/>
    <property type="project" value="TreeGrafter"/>
</dbReference>
<dbReference type="NCBIfam" id="NF000791">
    <property type="entry name" value="PRK00053.2-2"/>
    <property type="match status" value="1"/>
</dbReference>
<keyword evidence="2 4" id="KW-0663">Pyridoxal phosphate</keyword>
<dbReference type="InterPro" id="IPR009006">
    <property type="entry name" value="Ala_racemase/Decarboxylase_C"/>
</dbReference>
<evidence type="ECO:0000256" key="2">
    <source>
        <dbReference type="ARBA" id="ARBA00022898"/>
    </source>
</evidence>
<dbReference type="GO" id="GO:0009252">
    <property type="term" value="P:peptidoglycan biosynthetic process"/>
    <property type="evidence" value="ECO:0007669"/>
    <property type="project" value="TreeGrafter"/>
</dbReference>
<dbReference type="InterPro" id="IPR011079">
    <property type="entry name" value="Ala_racemase_C"/>
</dbReference>
<dbReference type="EC" id="5.1.1.1" evidence="7"/>
<comment type="cofactor">
    <cofactor evidence="1 4">
        <name>pyridoxal 5'-phosphate</name>
        <dbReference type="ChEBI" id="CHEBI:597326"/>
    </cofactor>
</comment>
<feature type="binding site" evidence="5">
    <location>
        <position position="292"/>
    </location>
    <ligand>
        <name>substrate</name>
    </ligand>
</feature>
<accession>A0A7M3V9Q6</accession>
<dbReference type="GO" id="GO:0005829">
    <property type="term" value="C:cytosol"/>
    <property type="evidence" value="ECO:0007669"/>
    <property type="project" value="TreeGrafter"/>
</dbReference>
<sequence>MAYITLNKNNLFYNFDIIADKTKSKDKVAVVLKDNAYGHGLCEVAKMAQEYGISKAVVRSHTEAEAIYEYFDYILVLAEMPQKADEKIHYTINDIKLITKFPKGTKVELKTNSGMHRNGVELEELENAFALIKENSLDLKGVFTHHSSADEEGDYFSFQKQNFSLIKQKSKELAEQYGYTLAFHSANSAALFREENFDEDMARIGIATYGCLELPSSLPQIDLKPVLSIYAEKNSSRILEEGDCVGYGANFKSTKKQVVSNYDFGYGDGFLRACSNIYKTPENVSIAGKISMDNSSFLSDKDELLIFNDARDIAKFAGTISYELLTSLKSYIPRKIV</sequence>
<reference evidence="7 8" key="1">
    <citation type="submission" date="2019-06" db="EMBL/GenBank/DDBJ databases">
        <title>Sulfurimonas gotlandica sp. nov., a chemoautotrophic and psychrotolerant epsilonproteobacterium isolated from a pelagic redoxcline, and an emended description of the genus Sulfurimonas.</title>
        <authorList>
            <person name="Wang S."/>
            <person name="Jiang L."/>
            <person name="Shao Z."/>
        </authorList>
    </citation>
    <scope>NUCLEOTIDE SEQUENCE [LARGE SCALE GENOMIC DNA]</scope>
    <source>
        <strain evidence="7 8">B2</strain>
    </source>
</reference>
<evidence type="ECO:0000256" key="4">
    <source>
        <dbReference type="PIRSR" id="PIRSR600821-50"/>
    </source>
</evidence>
<dbReference type="PROSITE" id="PS00395">
    <property type="entry name" value="ALANINE_RACEMASE"/>
    <property type="match status" value="1"/>
</dbReference>
<gene>
    <name evidence="7" type="ORF">FJR03_01530</name>
</gene>
<feature type="binding site" evidence="5">
    <location>
        <position position="117"/>
    </location>
    <ligand>
        <name>substrate</name>
    </ligand>
</feature>
<evidence type="ECO:0000259" key="6">
    <source>
        <dbReference type="SMART" id="SM01005"/>
    </source>
</evidence>
<dbReference type="Pfam" id="PF01168">
    <property type="entry name" value="Ala_racemase_N"/>
    <property type="match status" value="1"/>
</dbReference>
<name>A0A7M3V9Q6_9BACT</name>
<dbReference type="Gene3D" id="3.20.20.10">
    <property type="entry name" value="Alanine racemase"/>
    <property type="match status" value="1"/>
</dbReference>
<dbReference type="PANTHER" id="PTHR30511">
    <property type="entry name" value="ALANINE RACEMASE"/>
    <property type="match status" value="1"/>
</dbReference>
<keyword evidence="3 7" id="KW-0413">Isomerase</keyword>
<dbReference type="InterPro" id="IPR029066">
    <property type="entry name" value="PLP-binding_barrel"/>
</dbReference>
<dbReference type="KEGG" id="smax:FJR03_01530"/>
<dbReference type="PRINTS" id="PR00992">
    <property type="entry name" value="ALARACEMASE"/>
</dbReference>
<keyword evidence="8" id="KW-1185">Reference proteome</keyword>
<protein>
    <submittedName>
        <fullName evidence="7">Alanine racemase</fullName>
        <ecNumber evidence="7">5.1.1.1</ecNumber>
    </submittedName>
</protein>
<dbReference type="Gene3D" id="2.40.37.10">
    <property type="entry name" value="Lyase, Ornithine Decarboxylase, Chain A, domain 1"/>
    <property type="match status" value="1"/>
</dbReference>
<dbReference type="NCBIfam" id="TIGR00492">
    <property type="entry name" value="alr"/>
    <property type="match status" value="1"/>
</dbReference>
<dbReference type="SUPFAM" id="SSF51419">
    <property type="entry name" value="PLP-binding barrel"/>
    <property type="match status" value="1"/>
</dbReference>
<dbReference type="InterPro" id="IPR000821">
    <property type="entry name" value="Ala_racemase"/>
</dbReference>
<evidence type="ECO:0000256" key="3">
    <source>
        <dbReference type="ARBA" id="ARBA00023235"/>
    </source>
</evidence>
<feature type="domain" description="Alanine racemase C-terminal" evidence="6">
    <location>
        <begin position="226"/>
        <end position="337"/>
    </location>
</feature>
<dbReference type="CDD" id="cd00430">
    <property type="entry name" value="PLPDE_III_AR"/>
    <property type="match status" value="1"/>
</dbReference>
<dbReference type="AlphaFoldDB" id="A0A7M3V9Q6"/>
<dbReference type="Proteomes" id="UP000593910">
    <property type="component" value="Chromosome"/>
</dbReference>
<dbReference type="RefSeq" id="WP_193113914.1">
    <property type="nucleotide sequence ID" value="NZ_CP041165.1"/>
</dbReference>
<organism evidence="7 8">
    <name type="scientific">Sulfurimonas marina</name>
    <dbReference type="NCBI Taxonomy" id="2590551"/>
    <lineage>
        <taxon>Bacteria</taxon>
        <taxon>Pseudomonadati</taxon>
        <taxon>Campylobacterota</taxon>
        <taxon>Epsilonproteobacteria</taxon>
        <taxon>Campylobacterales</taxon>
        <taxon>Sulfurimonadaceae</taxon>
        <taxon>Sulfurimonas</taxon>
    </lineage>
</organism>
<dbReference type="GO" id="GO:0030170">
    <property type="term" value="F:pyridoxal phosphate binding"/>
    <property type="evidence" value="ECO:0007669"/>
    <property type="project" value="TreeGrafter"/>
</dbReference>